<dbReference type="Proteomes" id="UP001500067">
    <property type="component" value="Unassembled WGS sequence"/>
</dbReference>
<comment type="caution">
    <text evidence="1">The sequence shown here is derived from an EMBL/GenBank/DDBJ whole genome shotgun (WGS) entry which is preliminary data.</text>
</comment>
<evidence type="ECO:0000313" key="2">
    <source>
        <dbReference type="Proteomes" id="UP001500067"/>
    </source>
</evidence>
<name>A0ABP8NEH2_9BACT</name>
<gene>
    <name evidence="1" type="ORF">GCM10023093_13740</name>
</gene>
<evidence type="ECO:0000313" key="1">
    <source>
        <dbReference type="EMBL" id="GAA4464087.1"/>
    </source>
</evidence>
<proteinExistence type="predicted"/>
<sequence>MGAIVINSENARNLKLLAALAEQLGERVSRLSPSQIEDMQLGKLMKKEKTGKTVDRKEIFKHLER</sequence>
<reference evidence="2" key="1">
    <citation type="journal article" date="2019" name="Int. J. Syst. Evol. Microbiol.">
        <title>The Global Catalogue of Microorganisms (GCM) 10K type strain sequencing project: providing services to taxonomists for standard genome sequencing and annotation.</title>
        <authorList>
            <consortium name="The Broad Institute Genomics Platform"/>
            <consortium name="The Broad Institute Genome Sequencing Center for Infectious Disease"/>
            <person name="Wu L."/>
            <person name="Ma J."/>
        </authorList>
    </citation>
    <scope>NUCLEOTIDE SEQUENCE [LARGE SCALE GENOMIC DNA]</scope>
    <source>
        <strain evidence="2">JCM 32105</strain>
    </source>
</reference>
<dbReference type="RefSeq" id="WP_345080587.1">
    <property type="nucleotide sequence ID" value="NZ_BAABFA010000009.1"/>
</dbReference>
<organism evidence="1 2">
    <name type="scientific">Nemorincola caseinilytica</name>
    <dbReference type="NCBI Taxonomy" id="2054315"/>
    <lineage>
        <taxon>Bacteria</taxon>
        <taxon>Pseudomonadati</taxon>
        <taxon>Bacteroidota</taxon>
        <taxon>Chitinophagia</taxon>
        <taxon>Chitinophagales</taxon>
        <taxon>Chitinophagaceae</taxon>
        <taxon>Nemorincola</taxon>
    </lineage>
</organism>
<protein>
    <submittedName>
        <fullName evidence="1">Uncharacterized protein</fullName>
    </submittedName>
</protein>
<dbReference type="EMBL" id="BAABFA010000009">
    <property type="protein sequence ID" value="GAA4464087.1"/>
    <property type="molecule type" value="Genomic_DNA"/>
</dbReference>
<keyword evidence="2" id="KW-1185">Reference proteome</keyword>
<accession>A0ABP8NEH2</accession>